<dbReference type="AlphaFoldDB" id="A0A2A6JI04"/>
<evidence type="ECO:0000313" key="2">
    <source>
        <dbReference type="EMBL" id="PDT05707.1"/>
    </source>
</evidence>
<comment type="caution">
    <text evidence="2">The sequence shown here is derived from an EMBL/GenBank/DDBJ whole genome shotgun (WGS) entry which is preliminary data.</text>
</comment>
<dbReference type="SUPFAM" id="SSF160059">
    <property type="entry name" value="PriA/YqbF domain"/>
    <property type="match status" value="1"/>
</dbReference>
<keyword evidence="3" id="KW-1185">Reference proteome</keyword>
<dbReference type="EMBL" id="NWSV01000002">
    <property type="protein sequence ID" value="PDT05707.1"/>
    <property type="molecule type" value="Genomic_DNA"/>
</dbReference>
<protein>
    <recommendedName>
        <fullName evidence="4">Mu-like prophage FluMu N-terminal domain-containing protein</fullName>
    </recommendedName>
</protein>
<feature type="coiled-coil region" evidence="1">
    <location>
        <begin position="71"/>
        <end position="135"/>
    </location>
</feature>
<gene>
    <name evidence="2" type="ORF">CO666_03635</name>
</gene>
<sequence length="145" mass="16094">MKIQIICSSPGMWRNGVQHPASEFYPADRWSEKELERFRADPAFTVREVDEKAENTLTETDFQLRVDAEVGRQMKAKAEELQAKFDQAVKNAVEDKTAELKADHDNAMDKAGKELAAANDKVAKLEKQIADGKKAAKAGDDGGDK</sequence>
<evidence type="ECO:0008006" key="4">
    <source>
        <dbReference type="Google" id="ProtNLM"/>
    </source>
</evidence>
<dbReference type="Proteomes" id="UP000220768">
    <property type="component" value="Unassembled WGS sequence"/>
</dbReference>
<evidence type="ECO:0000256" key="1">
    <source>
        <dbReference type="SAM" id="Coils"/>
    </source>
</evidence>
<name>A0A2A6JI04_9HYPH</name>
<dbReference type="RefSeq" id="WP_097610779.1">
    <property type="nucleotide sequence ID" value="NZ_NWSV01000002.1"/>
</dbReference>
<reference evidence="2 3" key="1">
    <citation type="submission" date="2017-09" db="EMBL/GenBank/DDBJ databases">
        <title>Comparative genomics of rhizobia isolated from Phaseolus vulgaris in China.</title>
        <authorList>
            <person name="Tong W."/>
        </authorList>
    </citation>
    <scope>NUCLEOTIDE SEQUENCE [LARGE SCALE GENOMIC DNA]</scope>
    <source>
        <strain evidence="2 3">C5</strain>
    </source>
</reference>
<proteinExistence type="predicted"/>
<evidence type="ECO:0000313" key="3">
    <source>
        <dbReference type="Proteomes" id="UP000220768"/>
    </source>
</evidence>
<organism evidence="2 3">
    <name type="scientific">Rhizobium chutanense</name>
    <dbReference type="NCBI Taxonomy" id="2035448"/>
    <lineage>
        <taxon>Bacteria</taxon>
        <taxon>Pseudomonadati</taxon>
        <taxon>Pseudomonadota</taxon>
        <taxon>Alphaproteobacteria</taxon>
        <taxon>Hyphomicrobiales</taxon>
        <taxon>Rhizobiaceae</taxon>
        <taxon>Rhizobium/Agrobacterium group</taxon>
        <taxon>Rhizobium</taxon>
    </lineage>
</organism>
<accession>A0A2A6JI04</accession>
<keyword evidence="1" id="KW-0175">Coiled coil</keyword>